<dbReference type="SUPFAM" id="SSF51197">
    <property type="entry name" value="Clavaminate synthase-like"/>
    <property type="match status" value="1"/>
</dbReference>
<dbReference type="Gene3D" id="2.60.120.10">
    <property type="entry name" value="Jelly Rolls"/>
    <property type="match status" value="1"/>
</dbReference>
<organism evidence="2 3">
    <name type="scientific">Leucosporidium creatinivorum</name>
    <dbReference type="NCBI Taxonomy" id="106004"/>
    <lineage>
        <taxon>Eukaryota</taxon>
        <taxon>Fungi</taxon>
        <taxon>Dikarya</taxon>
        <taxon>Basidiomycota</taxon>
        <taxon>Pucciniomycotina</taxon>
        <taxon>Microbotryomycetes</taxon>
        <taxon>Leucosporidiales</taxon>
        <taxon>Leucosporidium</taxon>
    </lineage>
</organism>
<evidence type="ECO:0000313" key="3">
    <source>
        <dbReference type="Proteomes" id="UP000193467"/>
    </source>
</evidence>
<sequence>MRGEEMMRPGARGERDALEKAVWEDKVGAEVEVAEAGKGLWEAKLEKGDALFVPRGWWHAVRGRKSAGVGETGEEELNASVNWWFR</sequence>
<dbReference type="Pfam" id="PF13621">
    <property type="entry name" value="Cupin_8"/>
    <property type="match status" value="1"/>
</dbReference>
<evidence type="ECO:0000313" key="2">
    <source>
        <dbReference type="EMBL" id="ORY58370.1"/>
    </source>
</evidence>
<dbReference type="EMBL" id="MCGR01000079">
    <property type="protein sequence ID" value="ORY58370.1"/>
    <property type="molecule type" value="Genomic_DNA"/>
</dbReference>
<dbReference type="PROSITE" id="PS51184">
    <property type="entry name" value="JMJC"/>
    <property type="match status" value="1"/>
</dbReference>
<name>A0A1Y2DGF6_9BASI</name>
<reference evidence="2 3" key="1">
    <citation type="submission" date="2016-07" db="EMBL/GenBank/DDBJ databases">
        <title>Pervasive Adenine N6-methylation of Active Genes in Fungi.</title>
        <authorList>
            <consortium name="DOE Joint Genome Institute"/>
            <person name="Mondo S.J."/>
            <person name="Dannebaum R.O."/>
            <person name="Kuo R.C."/>
            <person name="Labutti K."/>
            <person name="Haridas S."/>
            <person name="Kuo A."/>
            <person name="Salamov A."/>
            <person name="Ahrendt S.R."/>
            <person name="Lipzen A."/>
            <person name="Sullivan W."/>
            <person name="Andreopoulos W.B."/>
            <person name="Clum A."/>
            <person name="Lindquist E."/>
            <person name="Daum C."/>
            <person name="Ramamoorthy G.K."/>
            <person name="Gryganskyi A."/>
            <person name="Culley D."/>
            <person name="Magnuson J.K."/>
            <person name="James T.Y."/>
            <person name="O'Malley M.A."/>
            <person name="Stajich J.E."/>
            <person name="Spatafora J.W."/>
            <person name="Visel A."/>
            <person name="Grigoriev I.V."/>
        </authorList>
    </citation>
    <scope>NUCLEOTIDE SEQUENCE [LARGE SCALE GENOMIC DNA]</scope>
    <source>
        <strain evidence="2 3">62-1032</strain>
    </source>
</reference>
<comment type="caution">
    <text evidence="2">The sequence shown here is derived from an EMBL/GenBank/DDBJ whole genome shotgun (WGS) entry which is preliminary data.</text>
</comment>
<dbReference type="Proteomes" id="UP000193467">
    <property type="component" value="Unassembled WGS sequence"/>
</dbReference>
<dbReference type="InterPro" id="IPR003347">
    <property type="entry name" value="JmjC_dom"/>
</dbReference>
<gene>
    <name evidence="2" type="ORF">BCR35DRAFT_203875</name>
</gene>
<dbReference type="InParanoid" id="A0A1Y2DGF6"/>
<keyword evidence="3" id="KW-1185">Reference proteome</keyword>
<feature type="domain" description="JmjC" evidence="1">
    <location>
        <begin position="1"/>
        <end position="86"/>
    </location>
</feature>
<accession>A0A1Y2DGF6</accession>
<dbReference type="AlphaFoldDB" id="A0A1Y2DGF6"/>
<dbReference type="STRING" id="106004.A0A1Y2DGF6"/>
<evidence type="ECO:0000259" key="1">
    <source>
        <dbReference type="PROSITE" id="PS51184"/>
    </source>
</evidence>
<proteinExistence type="predicted"/>
<dbReference type="InterPro" id="IPR041667">
    <property type="entry name" value="Cupin_8"/>
</dbReference>
<dbReference type="OrthoDB" id="2537768at2759"/>
<dbReference type="InterPro" id="IPR014710">
    <property type="entry name" value="RmlC-like_jellyroll"/>
</dbReference>
<protein>
    <recommendedName>
        <fullName evidence="1">JmjC domain-containing protein</fullName>
    </recommendedName>
</protein>